<accession>A0A1C7NHQ5</accession>
<dbReference type="OrthoDB" id="2238774at2759"/>
<organism evidence="2 3">
    <name type="scientific">Choanephora cucurbitarum</name>
    <dbReference type="NCBI Taxonomy" id="101091"/>
    <lineage>
        <taxon>Eukaryota</taxon>
        <taxon>Fungi</taxon>
        <taxon>Fungi incertae sedis</taxon>
        <taxon>Mucoromycota</taxon>
        <taxon>Mucoromycotina</taxon>
        <taxon>Mucoromycetes</taxon>
        <taxon>Mucorales</taxon>
        <taxon>Mucorineae</taxon>
        <taxon>Choanephoraceae</taxon>
        <taxon>Choanephoroideae</taxon>
        <taxon>Choanephora</taxon>
    </lineage>
</organism>
<dbReference type="EMBL" id="LUGH01000145">
    <property type="protein sequence ID" value="OBZ88548.1"/>
    <property type="molecule type" value="Genomic_DNA"/>
</dbReference>
<evidence type="ECO:0000313" key="2">
    <source>
        <dbReference type="EMBL" id="OBZ88548.1"/>
    </source>
</evidence>
<dbReference type="Proteomes" id="UP000093000">
    <property type="component" value="Unassembled WGS sequence"/>
</dbReference>
<dbReference type="InParanoid" id="A0A1C7NHQ5"/>
<comment type="caution">
    <text evidence="2">The sequence shown here is derived from an EMBL/GenBank/DDBJ whole genome shotgun (WGS) entry which is preliminary data.</text>
</comment>
<protein>
    <submittedName>
        <fullName evidence="2">Uncharacterized protein</fullName>
    </submittedName>
</protein>
<gene>
    <name evidence="2" type="ORF">A0J61_03394</name>
</gene>
<reference evidence="2 3" key="1">
    <citation type="submission" date="2016-03" db="EMBL/GenBank/DDBJ databases">
        <title>Choanephora cucurbitarum.</title>
        <authorList>
            <person name="Min B."/>
            <person name="Park H."/>
            <person name="Park J.-H."/>
            <person name="Shin H.-D."/>
            <person name="Choi I.-G."/>
        </authorList>
    </citation>
    <scope>NUCLEOTIDE SEQUENCE [LARGE SCALE GENOMIC DNA]</scope>
    <source>
        <strain evidence="2 3">KUS-F28377</strain>
    </source>
</reference>
<sequence>MTAPVNGGGFIPEPTDRLISPRQEQKEERKAEKLDEEYVKVTRKFRKRIEALGGYESMTELWKDFGPVVLQTIHLHAPIQRLLNYTNDFHEFCEAFQHETTTEEYQRYYDAMDFAWSRVLDEKNPSETDKIRVVNVLSDGQEVAMKLGLSQVYTQAIEKADDDI</sequence>
<proteinExistence type="predicted"/>
<keyword evidence="3" id="KW-1185">Reference proteome</keyword>
<feature type="region of interest" description="Disordered" evidence="1">
    <location>
        <begin position="1"/>
        <end position="31"/>
    </location>
</feature>
<feature type="compositionally biased region" description="Gly residues" evidence="1">
    <location>
        <begin position="1"/>
        <end position="10"/>
    </location>
</feature>
<dbReference type="AlphaFoldDB" id="A0A1C7NHQ5"/>
<evidence type="ECO:0000313" key="3">
    <source>
        <dbReference type="Proteomes" id="UP000093000"/>
    </source>
</evidence>
<evidence type="ECO:0000256" key="1">
    <source>
        <dbReference type="SAM" id="MobiDB-lite"/>
    </source>
</evidence>
<name>A0A1C7NHQ5_9FUNG</name>